<dbReference type="EMBL" id="VFPQ01000001">
    <property type="protein sequence ID" value="TQM75698.1"/>
    <property type="molecule type" value="Genomic_DNA"/>
</dbReference>
<dbReference type="SUPFAM" id="SSF55347">
    <property type="entry name" value="Glyceraldehyde-3-phosphate dehydrogenase-like, C-terminal domain"/>
    <property type="match status" value="1"/>
</dbReference>
<dbReference type="InterPro" id="IPR000683">
    <property type="entry name" value="Gfo/Idh/MocA-like_OxRdtase_N"/>
</dbReference>
<dbReference type="Proteomes" id="UP000319213">
    <property type="component" value="Unassembled WGS sequence"/>
</dbReference>
<dbReference type="Gene3D" id="3.40.50.720">
    <property type="entry name" value="NAD(P)-binding Rossmann-like Domain"/>
    <property type="match status" value="1"/>
</dbReference>
<sequence>MADVPAGGGAPRSEGAAPLRIGLLGAARIAPEAIVKPAQAGGHRIVVVAARDRTRAKEFAERHGIERVAGSYAEVVADPEVDVVYNPLVNGLHAPWNLAAVAAGKHVLTEKPSAANREEAAEVRDAVAKAGVAFMEGFHYLFHPVNRRLRELVASGELGEVRHLTAAFRVPGPGPDDPRWSLELAGGALMDLGCYCLHALRMLAPYLGGEPRVVAARAGERAGAPGVDEWLDADLEFPGGATATARCHMAFDGRDMSITVTGTRGEATVPNFPLAHQDNRIVIRTPEGEREERHGDRTTYHYQLEAFAARVRHGVPLPIDADDAVATMALIDDCYRAAGLSPRPRHPGIG</sequence>
<dbReference type="GO" id="GO:0000166">
    <property type="term" value="F:nucleotide binding"/>
    <property type="evidence" value="ECO:0007669"/>
    <property type="project" value="InterPro"/>
</dbReference>
<evidence type="ECO:0000259" key="3">
    <source>
        <dbReference type="Pfam" id="PF01408"/>
    </source>
</evidence>
<dbReference type="SUPFAM" id="SSF51735">
    <property type="entry name" value="NAD(P)-binding Rossmann-fold domains"/>
    <property type="match status" value="1"/>
</dbReference>
<dbReference type="Pfam" id="PF22725">
    <property type="entry name" value="GFO_IDH_MocA_C3"/>
    <property type="match status" value="1"/>
</dbReference>
<feature type="domain" description="Gfo/Idh/MocA-like oxidoreductase N-terminal" evidence="3">
    <location>
        <begin position="19"/>
        <end position="138"/>
    </location>
</feature>
<proteinExistence type="inferred from homology"/>
<dbReference type="Gene3D" id="3.30.360.10">
    <property type="entry name" value="Dihydrodipicolinate Reductase, domain 2"/>
    <property type="match status" value="1"/>
</dbReference>
<dbReference type="Pfam" id="PF01408">
    <property type="entry name" value="GFO_IDH_MocA"/>
    <property type="match status" value="1"/>
</dbReference>
<dbReference type="InterPro" id="IPR036291">
    <property type="entry name" value="NAD(P)-bd_dom_sf"/>
</dbReference>
<dbReference type="AlphaFoldDB" id="A0A543IYQ0"/>
<evidence type="ECO:0000313" key="6">
    <source>
        <dbReference type="Proteomes" id="UP000319213"/>
    </source>
</evidence>
<comment type="caution">
    <text evidence="5">The sequence shown here is derived from an EMBL/GenBank/DDBJ whole genome shotgun (WGS) entry which is preliminary data.</text>
</comment>
<reference evidence="5 6" key="1">
    <citation type="submission" date="2019-06" db="EMBL/GenBank/DDBJ databases">
        <title>Sequencing the genomes of 1000 actinobacteria strains.</title>
        <authorList>
            <person name="Klenk H.-P."/>
        </authorList>
    </citation>
    <scope>NUCLEOTIDE SEQUENCE [LARGE SCALE GENOMIC DNA]</scope>
    <source>
        <strain evidence="5 6">DSM 43186</strain>
    </source>
</reference>
<evidence type="ECO:0000256" key="1">
    <source>
        <dbReference type="ARBA" id="ARBA00010928"/>
    </source>
</evidence>
<evidence type="ECO:0000313" key="5">
    <source>
        <dbReference type="EMBL" id="TQM75698.1"/>
    </source>
</evidence>
<keyword evidence="6" id="KW-1185">Reference proteome</keyword>
<feature type="domain" description="GFO/IDH/MocA-like oxidoreductase" evidence="4">
    <location>
        <begin position="147"/>
        <end position="267"/>
    </location>
</feature>
<dbReference type="OrthoDB" id="9815825at2"/>
<accession>A0A543IYQ0</accession>
<organism evidence="5 6">
    <name type="scientific">Thermopolyspora flexuosa</name>
    <dbReference type="NCBI Taxonomy" id="103836"/>
    <lineage>
        <taxon>Bacteria</taxon>
        <taxon>Bacillati</taxon>
        <taxon>Actinomycetota</taxon>
        <taxon>Actinomycetes</taxon>
        <taxon>Streptosporangiales</taxon>
        <taxon>Streptosporangiaceae</taxon>
        <taxon>Thermopolyspora</taxon>
    </lineage>
</organism>
<dbReference type="PANTHER" id="PTHR22604">
    <property type="entry name" value="OXIDOREDUCTASES"/>
    <property type="match status" value="1"/>
</dbReference>
<evidence type="ECO:0000256" key="2">
    <source>
        <dbReference type="ARBA" id="ARBA00023002"/>
    </source>
</evidence>
<dbReference type="InterPro" id="IPR055170">
    <property type="entry name" value="GFO_IDH_MocA-like_dom"/>
</dbReference>
<dbReference type="RefSeq" id="WP_142259676.1">
    <property type="nucleotide sequence ID" value="NZ_BMPV01000001.1"/>
</dbReference>
<dbReference type="GO" id="GO:0016491">
    <property type="term" value="F:oxidoreductase activity"/>
    <property type="evidence" value="ECO:0007669"/>
    <property type="project" value="UniProtKB-KW"/>
</dbReference>
<gene>
    <name evidence="5" type="ORF">FHX40_2415</name>
</gene>
<protein>
    <submittedName>
        <fullName evidence="5">Putative dehydrogenase</fullName>
    </submittedName>
</protein>
<evidence type="ECO:0000259" key="4">
    <source>
        <dbReference type="Pfam" id="PF22725"/>
    </source>
</evidence>
<dbReference type="InterPro" id="IPR050984">
    <property type="entry name" value="Gfo/Idh/MocA_domain"/>
</dbReference>
<name>A0A543IYQ0_9ACTN</name>
<dbReference type="PANTHER" id="PTHR22604:SF105">
    <property type="entry name" value="TRANS-1,2-DIHYDROBENZENE-1,2-DIOL DEHYDROGENASE"/>
    <property type="match status" value="1"/>
</dbReference>
<comment type="similarity">
    <text evidence="1">Belongs to the Gfo/Idh/MocA family.</text>
</comment>
<keyword evidence="2" id="KW-0560">Oxidoreductase</keyword>